<dbReference type="Proteomes" id="UP000609651">
    <property type="component" value="Unassembled WGS sequence"/>
</dbReference>
<evidence type="ECO:0000313" key="3">
    <source>
        <dbReference type="Proteomes" id="UP000609651"/>
    </source>
</evidence>
<accession>A0ABX1VGS3</accession>
<feature type="chain" id="PRO_5046521952" description="Sulfur globule protein" evidence="1">
    <location>
        <begin position="23"/>
        <end position="110"/>
    </location>
</feature>
<dbReference type="RefSeq" id="WP_171189235.1">
    <property type="nucleotide sequence ID" value="NZ_WTPX01000141.1"/>
</dbReference>
<keyword evidence="3" id="KW-1185">Reference proteome</keyword>
<reference evidence="2 3" key="1">
    <citation type="journal article" date="2020" name="Syst. Appl. Microbiol.">
        <title>Alienimonas chondri sp. nov., a novel planctomycete isolated from the biofilm of the red alga Chondrus crispus.</title>
        <authorList>
            <person name="Vitorino I."/>
            <person name="Albuquerque L."/>
            <person name="Wiegand S."/>
            <person name="Kallscheuer N."/>
            <person name="da Costa M.S."/>
            <person name="Lobo-da-Cunha A."/>
            <person name="Jogler C."/>
            <person name="Lage O.M."/>
        </authorList>
    </citation>
    <scope>NUCLEOTIDE SEQUENCE [LARGE SCALE GENOMIC DNA]</scope>
    <source>
        <strain evidence="2 3">LzC2</strain>
    </source>
</reference>
<dbReference type="EMBL" id="WTPX01000141">
    <property type="protein sequence ID" value="NNJ27327.1"/>
    <property type="molecule type" value="Genomic_DNA"/>
</dbReference>
<organism evidence="2 3">
    <name type="scientific">Alienimonas chondri</name>
    <dbReference type="NCBI Taxonomy" id="2681879"/>
    <lineage>
        <taxon>Bacteria</taxon>
        <taxon>Pseudomonadati</taxon>
        <taxon>Planctomycetota</taxon>
        <taxon>Planctomycetia</taxon>
        <taxon>Planctomycetales</taxon>
        <taxon>Planctomycetaceae</taxon>
        <taxon>Alienimonas</taxon>
    </lineage>
</organism>
<name>A0ABX1VGS3_9PLAN</name>
<gene>
    <name evidence="2" type="ORF">LzC2_34290</name>
</gene>
<comment type="caution">
    <text evidence="2">The sequence shown here is derived from an EMBL/GenBank/DDBJ whole genome shotgun (WGS) entry which is preliminary data.</text>
</comment>
<evidence type="ECO:0000313" key="2">
    <source>
        <dbReference type="EMBL" id="NNJ27327.1"/>
    </source>
</evidence>
<evidence type="ECO:0000256" key="1">
    <source>
        <dbReference type="SAM" id="SignalP"/>
    </source>
</evidence>
<sequence length="110" mass="12210">MTSRLIPKIVAAGALLSMGLLAAPSAEAGNYYGHRGGYHSGHYGVPAYGYNHGRYRGSSYGYHHGYRNYGFNRGYRNYGYNRGFGYGRGYGYNSRGLTIGTGNFFLNIRR</sequence>
<evidence type="ECO:0008006" key="4">
    <source>
        <dbReference type="Google" id="ProtNLM"/>
    </source>
</evidence>
<keyword evidence="1" id="KW-0732">Signal</keyword>
<protein>
    <recommendedName>
        <fullName evidence="4">Sulfur globule protein</fullName>
    </recommendedName>
</protein>
<proteinExistence type="predicted"/>
<feature type="signal peptide" evidence="1">
    <location>
        <begin position="1"/>
        <end position="22"/>
    </location>
</feature>